<dbReference type="PANTHER" id="PTHR46401:SF8">
    <property type="entry name" value="BLL6006 PROTEIN"/>
    <property type="match status" value="1"/>
</dbReference>
<geneLocation type="plasmid" evidence="3"/>
<organism evidence="2 3">
    <name type="scientific">Megalodesulfovibrio gigas (strain ATCC 19364 / DSM 1382 / NCIMB 9332 / VKM B-1759)</name>
    <name type="common">Desulfovibrio gigas</name>
    <dbReference type="NCBI Taxonomy" id="1121448"/>
    <lineage>
        <taxon>Bacteria</taxon>
        <taxon>Pseudomonadati</taxon>
        <taxon>Thermodesulfobacteriota</taxon>
        <taxon>Desulfovibrionia</taxon>
        <taxon>Desulfovibrionales</taxon>
        <taxon>Desulfovibrionaceae</taxon>
        <taxon>Megalodesulfovibrio</taxon>
    </lineage>
</organism>
<keyword evidence="3" id="KW-1185">Reference proteome</keyword>
<keyword evidence="2" id="KW-0614">Plasmid</keyword>
<feature type="domain" description="Glycosyl transferase family 1" evidence="1">
    <location>
        <begin position="198"/>
        <end position="358"/>
    </location>
</feature>
<dbReference type="Pfam" id="PF00534">
    <property type="entry name" value="Glycos_transf_1"/>
    <property type="match status" value="1"/>
</dbReference>
<dbReference type="EMBL" id="CP006586">
    <property type="protein sequence ID" value="AGW15227.1"/>
    <property type="molecule type" value="Genomic_DNA"/>
</dbReference>
<dbReference type="GO" id="GO:0016757">
    <property type="term" value="F:glycosyltransferase activity"/>
    <property type="evidence" value="ECO:0007669"/>
    <property type="project" value="InterPro"/>
</dbReference>
<dbReference type="PANTHER" id="PTHR46401">
    <property type="entry name" value="GLYCOSYLTRANSFERASE WBBK-RELATED"/>
    <property type="match status" value="1"/>
</dbReference>
<reference evidence="2 3" key="1">
    <citation type="journal article" date="2013" name="J. Bacteriol.">
        <title>Roles of HynAB and Ech, the only two hydrogenases found in the model sulfate reducer Desulfovibrio gigas.</title>
        <authorList>
            <person name="Morais-Silva F.O."/>
            <person name="Santos C.I."/>
            <person name="Rodrigues R."/>
            <person name="Pereira I.A."/>
            <person name="Rodrigues-Pousada C."/>
        </authorList>
    </citation>
    <scope>NUCLEOTIDE SEQUENCE [LARGE SCALE GENOMIC DNA]</scope>
    <source>
        <strain evidence="3">ATCC 19364 / DSM 1382 / NCIMB 9332 / VKM B-1759</strain>
        <plasmid evidence="3">Plasmid</plasmid>
    </source>
</reference>
<proteinExistence type="predicted"/>
<dbReference type="Gene3D" id="3.40.50.2000">
    <property type="entry name" value="Glycogen Phosphorylase B"/>
    <property type="match status" value="1"/>
</dbReference>
<gene>
    <name evidence="2" type="ORF">DGI_4013</name>
</gene>
<dbReference type="SUPFAM" id="SSF53756">
    <property type="entry name" value="UDP-Glycosyltransferase/glycogen phosphorylase"/>
    <property type="match status" value="1"/>
</dbReference>
<name>T2GGI2_MEGG1</name>
<dbReference type="RefSeq" id="WP_021758414.1">
    <property type="nucleotide sequence ID" value="NC_022436.1"/>
</dbReference>
<dbReference type="PATRIC" id="fig|1121448.10.peg.3503"/>
<evidence type="ECO:0000313" key="2">
    <source>
        <dbReference type="EMBL" id="AGW15227.1"/>
    </source>
</evidence>
<dbReference type="InterPro" id="IPR001296">
    <property type="entry name" value="Glyco_trans_1"/>
</dbReference>
<dbReference type="OrthoDB" id="9801609at2"/>
<reference evidence="3" key="2">
    <citation type="submission" date="2013-07" db="EMBL/GenBank/DDBJ databases">
        <authorList>
            <person name="Morais-Silva F.O."/>
            <person name="Rezende A.M."/>
            <person name="Pimentel C."/>
            <person name="Resende D.M."/>
            <person name="Santos C.I."/>
            <person name="Clemente C."/>
            <person name="de Oliveira L.M."/>
            <person name="da Silva S.M."/>
            <person name="Costa D.A."/>
            <person name="Varela-Raposo A."/>
            <person name="Horacio E.C.A."/>
            <person name="Matos M."/>
            <person name="Flores O."/>
            <person name="Ruiz J.C."/>
            <person name="Rodrigues-Pousada C."/>
        </authorList>
    </citation>
    <scope>NUCLEOTIDE SEQUENCE [LARGE SCALE GENOMIC DNA]</scope>
    <source>
        <strain evidence="3">ATCC 19364 / DSM 1382 / NCIMB 9332 / VKM B-1759</strain>
        <plasmid evidence="3">Plasmid</plasmid>
    </source>
</reference>
<protein>
    <submittedName>
        <fullName evidence="2">Group 1 glycosyl transferase</fullName>
    </submittedName>
</protein>
<accession>T2GGI2</accession>
<dbReference type="eggNOG" id="COG0438">
    <property type="taxonomic scope" value="Bacteria"/>
</dbReference>
<keyword evidence="2" id="KW-0808">Transferase</keyword>
<dbReference type="KEGG" id="dgg:DGI_4013"/>
<evidence type="ECO:0000259" key="1">
    <source>
        <dbReference type="Pfam" id="PF00534"/>
    </source>
</evidence>
<sequence>MIRVAWMVPNTPGWIGGLNYFVNLGTALMQLPERRIQPVLLGSTEGLPEPLASFPAVPYPVPGSRLLGRLWRELDQRLLHDGHYLARHLQRQGIRLLSHGVVLGRRSPVPAACWLPDFQHHHLPHLFAAEDLKRRLDTEAAVAEHAQAIIFSSEDARQDYLKMHPQTASKTQVLRFVAHAPPAPADPAAVLAAHGIREPFFHVPNQLWAHKNHAVVVEALTLLARDDHRPPPLVISTGSVQDYRNPEFFDSLTQRLEAAGLSERFRFLGLIPYPDVAVLMRQAVALINPSLFEGWSTTVEEAKSLGKRLLLSNLNVHREQAPERGVFFDPHSPAELAALMRQTLDAHSPDEEASAQARAAAALPGRMQEYALAYEEIVLRVTGASPR</sequence>
<dbReference type="AlphaFoldDB" id="T2GGI2"/>
<dbReference type="HOGENOM" id="CLU_056938_0_0_7"/>
<dbReference type="Proteomes" id="UP000016587">
    <property type="component" value="Plasmid unnamed"/>
</dbReference>
<evidence type="ECO:0000313" key="3">
    <source>
        <dbReference type="Proteomes" id="UP000016587"/>
    </source>
</evidence>